<feature type="region of interest" description="Disordered" evidence="2">
    <location>
        <begin position="566"/>
        <end position="631"/>
    </location>
</feature>
<proteinExistence type="predicted"/>
<reference evidence="3" key="1">
    <citation type="submission" date="2018-02" db="EMBL/GenBank/DDBJ databases">
        <authorList>
            <person name="Cohen D.B."/>
            <person name="Kent A.D."/>
        </authorList>
    </citation>
    <scope>NUCLEOTIDE SEQUENCE</scope>
</reference>
<protein>
    <submittedName>
        <fullName evidence="3">Uncharacterized protein</fullName>
    </submittedName>
</protein>
<feature type="compositionally biased region" description="Basic and acidic residues" evidence="2">
    <location>
        <begin position="339"/>
        <end position="350"/>
    </location>
</feature>
<feature type="compositionally biased region" description="Acidic residues" evidence="2">
    <location>
        <begin position="575"/>
        <end position="589"/>
    </location>
</feature>
<evidence type="ECO:0000256" key="2">
    <source>
        <dbReference type="SAM" id="MobiDB-lite"/>
    </source>
</evidence>
<evidence type="ECO:0000256" key="1">
    <source>
        <dbReference type="SAM" id="Coils"/>
    </source>
</evidence>
<accession>A0A2N9FJV0</accession>
<gene>
    <name evidence="3" type="ORF">FSB_LOCUS15414</name>
</gene>
<name>A0A2N9FJV0_FAGSY</name>
<sequence length="631" mass="69653">MARANRLAYLVDSSEGMRVFRERYRVSNDVKLRYCSVDNIPLLNQDEILISVMSIVEGGVRFPLNLLLIDFLQTLNACPAQLSINVFQIVMGVATLNRLLEVKLSPKEILYIYSYMCPSSESATSCHLRAKNVDRKLVNDLPKSNKVFDNDFLVVSGNWFTGGSSCRRDFGRPVPSRLKFSEHAVNIEEIDIVLSANIFIDRIGQSRSAPLLLGYTPLIEDFLDEPTDPRSQEVQVKPSTLFEAQPSTADITSELPNLIPTGQVLEMAPIDPYELMGKKAKGKKKAAQGGQNKKPRRAVFKAIAPQQSSEGTDYGSACQEEPTQPQKVELDEPETTAEEALRAKRARTEVEESELPGPSTSTSEEIWAPELRAGKRLITTRDSLLNTSNVDVSSRIAHGLCAAVCLPDNIRTWNIMPLGKAFRHIARGLFSISLAAQGILTIESQVVDMEAALIGKDADHTKAMAEVVEKEKVRAEATQKAENEVELEQLKEKVQKLEAECIQSLDAAREEGKQEGKLEVMVEVKAKLQGVFNRGFRDGWKSALKKAKVPRSSEWFLRDKTPLPFLDAGLKNSDVEDEVDEDEAEEVCDEQNTNPSAPASAEVPDPSAHAPEDVPDPSTLAPVDSAPPSDN</sequence>
<feature type="region of interest" description="Disordered" evidence="2">
    <location>
        <begin position="278"/>
        <end position="363"/>
    </location>
</feature>
<organism evidence="3">
    <name type="scientific">Fagus sylvatica</name>
    <name type="common">Beechnut</name>
    <dbReference type="NCBI Taxonomy" id="28930"/>
    <lineage>
        <taxon>Eukaryota</taxon>
        <taxon>Viridiplantae</taxon>
        <taxon>Streptophyta</taxon>
        <taxon>Embryophyta</taxon>
        <taxon>Tracheophyta</taxon>
        <taxon>Spermatophyta</taxon>
        <taxon>Magnoliopsida</taxon>
        <taxon>eudicotyledons</taxon>
        <taxon>Gunneridae</taxon>
        <taxon>Pentapetalae</taxon>
        <taxon>rosids</taxon>
        <taxon>fabids</taxon>
        <taxon>Fagales</taxon>
        <taxon>Fagaceae</taxon>
        <taxon>Fagus</taxon>
    </lineage>
</organism>
<feature type="coiled-coil region" evidence="1">
    <location>
        <begin position="473"/>
        <end position="507"/>
    </location>
</feature>
<evidence type="ECO:0000313" key="3">
    <source>
        <dbReference type="EMBL" id="SPC87532.1"/>
    </source>
</evidence>
<dbReference type="AlphaFoldDB" id="A0A2N9FJV0"/>
<keyword evidence="1" id="KW-0175">Coiled coil</keyword>
<dbReference type="EMBL" id="OIVN01000927">
    <property type="protein sequence ID" value="SPC87532.1"/>
    <property type="molecule type" value="Genomic_DNA"/>
</dbReference>